<reference evidence="1 2" key="1">
    <citation type="journal article" date="2014" name="Appl. Environ. Microbiol.">
        <title>Comparative genomic and morphological analysis of Listeria phages isolated from farm environments.</title>
        <authorList>
            <person name="Denes T."/>
            <person name="Vongkamjan K."/>
            <person name="Ackermann H.W."/>
            <person name="Moreno Switt A.I."/>
            <person name="Wiedmann M."/>
            <person name="den Bakker H.C."/>
        </authorList>
    </citation>
    <scope>NUCLEOTIDE SEQUENCE [LARGE SCALE GENOMIC DNA]</scope>
</reference>
<gene>
    <name evidence="1" type="ORF">LP037_079</name>
</gene>
<organism evidence="1 2">
    <name type="scientific">Listeria phage LP-037</name>
    <dbReference type="NCBI Taxonomy" id="1173747"/>
    <lineage>
        <taxon>Viruses</taxon>
        <taxon>Duplodnaviria</taxon>
        <taxon>Heunggongvirae</taxon>
        <taxon>Uroviricota</taxon>
        <taxon>Caudoviricetes</taxon>
        <taxon>Homburgvirus</taxon>
        <taxon>Homburgvirus LP37</taxon>
    </lineage>
</organism>
<proteinExistence type="predicted"/>
<dbReference type="KEGG" id="vg:16837871"/>
<accession>S4U8M7</accession>
<dbReference type="Proteomes" id="UP000014707">
    <property type="component" value="Segment"/>
</dbReference>
<keyword evidence="2" id="KW-1185">Reference proteome</keyword>
<sequence>MSVKFSLPTCMAEWLDGHGIIRTTRFNPINTTNVVNITIVKKGNKQLYLYINGEKTPQYGAENFALGEQGDAVSWGRTVWEEDS</sequence>
<evidence type="ECO:0000313" key="1">
    <source>
        <dbReference type="EMBL" id="AGI11694.1"/>
    </source>
</evidence>
<dbReference type="GeneID" id="16837871"/>
<evidence type="ECO:0000313" key="2">
    <source>
        <dbReference type="Proteomes" id="UP000014707"/>
    </source>
</evidence>
<name>S4U8M7_9CAUD</name>
<dbReference type="OrthoDB" id="21141at10239"/>
<dbReference type="EMBL" id="JX126920">
    <property type="protein sequence ID" value="AGI11694.1"/>
    <property type="molecule type" value="Genomic_DNA"/>
</dbReference>
<dbReference type="RefSeq" id="YP_008240557.1">
    <property type="nucleotide sequence ID" value="NC_021787.2"/>
</dbReference>
<protein>
    <submittedName>
        <fullName evidence="1">Uncharacterized protein</fullName>
    </submittedName>
</protein>